<dbReference type="PANTHER" id="PTHR36302:SF1">
    <property type="entry name" value="COPPER CHAPERONE PCU(A)C"/>
    <property type="match status" value="1"/>
</dbReference>
<accession>A0ABT5ZM33</accession>
<dbReference type="PANTHER" id="PTHR36302">
    <property type="entry name" value="BLR7088 PROTEIN"/>
    <property type="match status" value="1"/>
</dbReference>
<dbReference type="Gene3D" id="2.60.40.1890">
    <property type="entry name" value="PCu(A)C copper chaperone"/>
    <property type="match status" value="1"/>
</dbReference>
<organism evidence="3 4">
    <name type="scientific">Streptomyces silvisoli</name>
    <dbReference type="NCBI Taxonomy" id="3034235"/>
    <lineage>
        <taxon>Bacteria</taxon>
        <taxon>Bacillati</taxon>
        <taxon>Actinomycetota</taxon>
        <taxon>Actinomycetes</taxon>
        <taxon>Kitasatosporales</taxon>
        <taxon>Streptomycetaceae</taxon>
        <taxon>Streptomyces</taxon>
    </lineage>
</organism>
<proteinExistence type="predicted"/>
<dbReference type="InterPro" id="IPR058248">
    <property type="entry name" value="Lxx211020-like"/>
</dbReference>
<name>A0ABT5ZM33_9ACTN</name>
<dbReference type="SUPFAM" id="SSF110087">
    <property type="entry name" value="DR1885-like metal-binding protein"/>
    <property type="match status" value="1"/>
</dbReference>
<feature type="chain" id="PRO_5047295220" evidence="2">
    <location>
        <begin position="20"/>
        <end position="162"/>
    </location>
</feature>
<feature type="region of interest" description="Disordered" evidence="1">
    <location>
        <begin position="23"/>
        <end position="48"/>
    </location>
</feature>
<comment type="caution">
    <text evidence="3">The sequence shown here is derived from an EMBL/GenBank/DDBJ whole genome shotgun (WGS) entry which is preliminary data.</text>
</comment>
<keyword evidence="2" id="KW-0732">Signal</keyword>
<sequence>MRRLAATTAALAIGAVALTGCGSSDSGNGKPAGSSQPASAKPELKVSGGYVPQPAMDDMAAGYFTVDNTGGAGDQLTGVTSDVASDVTMHRTESDMMQEVKSFTVPAHGRLVLSTGGNHLMLMGLRKKPTVGGKVSFTLRFAKSAPITVTVPVEPATYRPKG</sequence>
<dbReference type="Proteomes" id="UP001216579">
    <property type="component" value="Unassembled WGS sequence"/>
</dbReference>
<dbReference type="EMBL" id="JARJBC010000009">
    <property type="protein sequence ID" value="MDF3290857.1"/>
    <property type="molecule type" value="Genomic_DNA"/>
</dbReference>
<dbReference type="RefSeq" id="WP_276094207.1">
    <property type="nucleotide sequence ID" value="NZ_JARJBC010000009.1"/>
</dbReference>
<dbReference type="InterPro" id="IPR036182">
    <property type="entry name" value="PCuAC_sf"/>
</dbReference>
<reference evidence="3 4" key="1">
    <citation type="submission" date="2023-03" db="EMBL/GenBank/DDBJ databases">
        <title>Draft genome sequence of Streptomyces sp. RB6PN23 isolated from peat swamp forest in Thailand.</title>
        <authorList>
            <person name="Klaysubun C."/>
            <person name="Duangmal K."/>
        </authorList>
    </citation>
    <scope>NUCLEOTIDE SEQUENCE [LARGE SCALE GENOMIC DNA]</scope>
    <source>
        <strain evidence="3 4">RB6PN23</strain>
    </source>
</reference>
<protein>
    <submittedName>
        <fullName evidence="3">Copper chaperone PCu(A)C</fullName>
    </submittedName>
</protein>
<feature type="signal peptide" evidence="2">
    <location>
        <begin position="1"/>
        <end position="19"/>
    </location>
</feature>
<evidence type="ECO:0000256" key="1">
    <source>
        <dbReference type="SAM" id="MobiDB-lite"/>
    </source>
</evidence>
<evidence type="ECO:0000256" key="2">
    <source>
        <dbReference type="SAM" id="SignalP"/>
    </source>
</evidence>
<dbReference type="InterPro" id="IPR007410">
    <property type="entry name" value="LpqE-like"/>
</dbReference>
<evidence type="ECO:0000313" key="4">
    <source>
        <dbReference type="Proteomes" id="UP001216579"/>
    </source>
</evidence>
<evidence type="ECO:0000313" key="3">
    <source>
        <dbReference type="EMBL" id="MDF3290857.1"/>
    </source>
</evidence>
<dbReference type="PROSITE" id="PS51257">
    <property type="entry name" value="PROKAR_LIPOPROTEIN"/>
    <property type="match status" value="1"/>
</dbReference>
<feature type="compositionally biased region" description="Polar residues" evidence="1">
    <location>
        <begin position="23"/>
        <end position="38"/>
    </location>
</feature>
<keyword evidence="4" id="KW-1185">Reference proteome</keyword>
<gene>
    <name evidence="3" type="ORF">P3G67_16785</name>
</gene>
<dbReference type="Pfam" id="PF04314">
    <property type="entry name" value="PCuAC"/>
    <property type="match status" value="1"/>
</dbReference>